<dbReference type="InParanoid" id="F0Y3Q6"/>
<name>F0Y3Q6_AURAN</name>
<dbReference type="GeneID" id="20222437"/>
<gene>
    <name evidence="2" type="ORF">AURANDRAFT_5483</name>
</gene>
<sequence>MQKRTFTRYINSKLKARNLVVGDLYEDLKDGRVLYNFLEVLTGASLKKYGKLNSGKMRIQHVANMNVVFKFFPDADVKLENIGVMDVVDGTPTPTLGLIWSIIAFYLIRDLGGADDDLGAVKKKVLKWAKKKAKTHVAVSDLTRSFADGKAFLAILNDTDAAGSPYDPADDARANFRRAFGDAEDKYGLPQMLDPDDASLWEDEISMLTYLASMMDALPDS</sequence>
<dbReference type="Gene3D" id="1.10.418.10">
    <property type="entry name" value="Calponin-like domain"/>
    <property type="match status" value="2"/>
</dbReference>
<dbReference type="RefSeq" id="XP_009034754.1">
    <property type="nucleotide sequence ID" value="XM_009036506.1"/>
</dbReference>
<evidence type="ECO:0000259" key="1">
    <source>
        <dbReference type="PROSITE" id="PS50021"/>
    </source>
</evidence>
<feature type="domain" description="Calponin-homology (CH)" evidence="1">
    <location>
        <begin position="1"/>
        <end position="107"/>
    </location>
</feature>
<dbReference type="EMBL" id="GL833124">
    <property type="protein sequence ID" value="EGB10530.1"/>
    <property type="molecule type" value="Genomic_DNA"/>
</dbReference>
<dbReference type="InterPro" id="IPR001715">
    <property type="entry name" value="CH_dom"/>
</dbReference>
<dbReference type="Proteomes" id="UP000002729">
    <property type="component" value="Unassembled WGS sequence"/>
</dbReference>
<feature type="domain" description="Calponin-homology (CH)" evidence="1">
    <location>
        <begin position="119"/>
        <end position="219"/>
    </location>
</feature>
<evidence type="ECO:0000313" key="2">
    <source>
        <dbReference type="EMBL" id="EGB10530.1"/>
    </source>
</evidence>
<dbReference type="AlphaFoldDB" id="F0Y3Q6"/>
<dbReference type="PROSITE" id="PS50021">
    <property type="entry name" value="CH"/>
    <property type="match status" value="2"/>
</dbReference>
<dbReference type="PANTHER" id="PTHR11915">
    <property type="entry name" value="SPECTRIN/FILAMIN RELATED CYTOSKELETAL PROTEIN"/>
    <property type="match status" value="1"/>
</dbReference>
<accession>F0Y3Q6</accession>
<reference evidence="2 3" key="1">
    <citation type="journal article" date="2011" name="Proc. Natl. Acad. Sci. U.S.A.">
        <title>Niche of harmful alga Aureococcus anophagefferens revealed through ecogenomics.</title>
        <authorList>
            <person name="Gobler C.J."/>
            <person name="Berry D.L."/>
            <person name="Dyhrman S.T."/>
            <person name="Wilhelm S.W."/>
            <person name="Salamov A."/>
            <person name="Lobanov A.V."/>
            <person name="Zhang Y."/>
            <person name="Collier J.L."/>
            <person name="Wurch L.L."/>
            <person name="Kustka A.B."/>
            <person name="Dill B.D."/>
            <person name="Shah M."/>
            <person name="VerBerkmoes N.C."/>
            <person name="Kuo A."/>
            <person name="Terry A."/>
            <person name="Pangilinan J."/>
            <person name="Lindquist E.A."/>
            <person name="Lucas S."/>
            <person name="Paulsen I.T."/>
            <person name="Hattenrath-Lehmann T.K."/>
            <person name="Talmage S.C."/>
            <person name="Walker E.A."/>
            <person name="Koch F."/>
            <person name="Burson A.M."/>
            <person name="Marcoval M.A."/>
            <person name="Tang Y.Z."/>
            <person name="Lecleir G.R."/>
            <person name="Coyne K.J."/>
            <person name="Berg G.M."/>
            <person name="Bertrand E.M."/>
            <person name="Saito M.A."/>
            <person name="Gladyshev V.N."/>
            <person name="Grigoriev I.V."/>
        </authorList>
    </citation>
    <scope>NUCLEOTIDE SEQUENCE [LARGE SCALE GENOMIC DNA]</scope>
    <source>
        <strain evidence="3">CCMP 1984</strain>
    </source>
</reference>
<dbReference type="InterPro" id="IPR036872">
    <property type="entry name" value="CH_dom_sf"/>
</dbReference>
<dbReference type="SMART" id="SM00033">
    <property type="entry name" value="CH"/>
    <property type="match status" value="2"/>
</dbReference>
<keyword evidence="3" id="KW-1185">Reference proteome</keyword>
<dbReference type="eggNOG" id="KOG0516">
    <property type="taxonomic scope" value="Eukaryota"/>
</dbReference>
<dbReference type="Pfam" id="PF00307">
    <property type="entry name" value="CH"/>
    <property type="match status" value="2"/>
</dbReference>
<organism evidence="3">
    <name type="scientific">Aureococcus anophagefferens</name>
    <name type="common">Harmful bloom alga</name>
    <dbReference type="NCBI Taxonomy" id="44056"/>
    <lineage>
        <taxon>Eukaryota</taxon>
        <taxon>Sar</taxon>
        <taxon>Stramenopiles</taxon>
        <taxon>Ochrophyta</taxon>
        <taxon>Pelagophyceae</taxon>
        <taxon>Pelagomonadales</taxon>
        <taxon>Pelagomonadaceae</taxon>
        <taxon>Aureococcus</taxon>
    </lineage>
</organism>
<dbReference type="SUPFAM" id="SSF47576">
    <property type="entry name" value="Calponin-homology domain, CH-domain"/>
    <property type="match status" value="1"/>
</dbReference>
<protein>
    <recommendedName>
        <fullName evidence="1">Calponin-homology (CH) domain-containing protein</fullName>
    </recommendedName>
</protein>
<proteinExistence type="predicted"/>
<dbReference type="OMA" id="KPPKYQV"/>
<dbReference type="OrthoDB" id="10017054at2759"/>
<feature type="non-terminal residue" evidence="2">
    <location>
        <position position="221"/>
    </location>
</feature>
<dbReference type="KEGG" id="aaf:AURANDRAFT_5483"/>
<evidence type="ECO:0000313" key="3">
    <source>
        <dbReference type="Proteomes" id="UP000002729"/>
    </source>
</evidence>